<reference evidence="1 2" key="1">
    <citation type="submission" date="2018-04" db="EMBL/GenBank/DDBJ databases">
        <title>Genome sequencing of Flavobacterium sp. HYN0048.</title>
        <authorList>
            <person name="Yi H."/>
            <person name="Baek C."/>
        </authorList>
    </citation>
    <scope>NUCLEOTIDE SEQUENCE [LARGE SCALE GENOMIC DNA]</scope>
    <source>
        <strain evidence="1 2">HYN0048</strain>
    </source>
</reference>
<dbReference type="Gene3D" id="3.90.470.20">
    <property type="entry name" value="4'-phosphopantetheinyl transferase domain"/>
    <property type="match status" value="1"/>
</dbReference>
<dbReference type="GO" id="GO:0008897">
    <property type="term" value="F:holo-[acyl-carrier-protein] synthase activity"/>
    <property type="evidence" value="ECO:0007669"/>
    <property type="project" value="InterPro"/>
</dbReference>
<name>A0A2S0RCP0_9FLAO</name>
<evidence type="ECO:0000313" key="1">
    <source>
        <dbReference type="EMBL" id="AWA29050.1"/>
    </source>
</evidence>
<dbReference type="RefSeq" id="WP_108369636.1">
    <property type="nucleotide sequence ID" value="NZ_CP028811.1"/>
</dbReference>
<dbReference type="SUPFAM" id="SSF56214">
    <property type="entry name" value="4'-phosphopantetheinyl transferase"/>
    <property type="match status" value="1"/>
</dbReference>
<keyword evidence="2" id="KW-1185">Reference proteome</keyword>
<dbReference type="InterPro" id="IPR037143">
    <property type="entry name" value="4-PPantetheinyl_Trfase_dom_sf"/>
</dbReference>
<dbReference type="AlphaFoldDB" id="A0A2S0RCP0"/>
<dbReference type="EMBL" id="CP028811">
    <property type="protein sequence ID" value="AWA29050.1"/>
    <property type="molecule type" value="Genomic_DNA"/>
</dbReference>
<accession>A0A2S0RCP0</accession>
<dbReference type="GO" id="GO:0000287">
    <property type="term" value="F:magnesium ion binding"/>
    <property type="evidence" value="ECO:0007669"/>
    <property type="project" value="InterPro"/>
</dbReference>
<proteinExistence type="predicted"/>
<dbReference type="KEGG" id="fmg:HYN48_02525"/>
<organism evidence="1 2">
    <name type="scientific">Flavobacterium magnum</name>
    <dbReference type="NCBI Taxonomy" id="2162713"/>
    <lineage>
        <taxon>Bacteria</taxon>
        <taxon>Pseudomonadati</taxon>
        <taxon>Bacteroidota</taxon>
        <taxon>Flavobacteriia</taxon>
        <taxon>Flavobacteriales</taxon>
        <taxon>Flavobacteriaceae</taxon>
        <taxon>Flavobacterium</taxon>
    </lineage>
</organism>
<sequence>MPIYKATNCFPDTALLLWNITETAEALSEGLHLTQRSLDRLRNFKSEAHRRGFLSVRRLLLTAGYSDSDLYYDPFGKPHLSDGKHISISHSHNFSAIIISDRITGLDLELRREKIAVIAHKFAEPSFVLDQDDPDYINKLTVNWGVKEAVFKIRNERGISFKDHIEVKSFEMSDKQTTATLRFNNLERHFDVYFEEIEQYTIVYLFERH</sequence>
<protein>
    <submittedName>
        <fullName evidence="1">4-phosphopantetheinyl transferase</fullName>
    </submittedName>
</protein>
<evidence type="ECO:0000313" key="2">
    <source>
        <dbReference type="Proteomes" id="UP000244193"/>
    </source>
</evidence>
<gene>
    <name evidence="1" type="ORF">HYN48_02525</name>
</gene>
<dbReference type="OrthoDB" id="1190494at2"/>
<dbReference type="Proteomes" id="UP000244193">
    <property type="component" value="Chromosome"/>
</dbReference>
<keyword evidence="1" id="KW-0808">Transferase</keyword>